<dbReference type="InterPro" id="IPR018376">
    <property type="entry name" value="Enoyl-CoA_hyd/isom_CS"/>
</dbReference>
<dbReference type="InterPro" id="IPR050091">
    <property type="entry name" value="PKS_NRPS_Biosynth_Enz"/>
</dbReference>
<evidence type="ECO:0000256" key="11">
    <source>
        <dbReference type="ARBA" id="ARBA00022737"/>
    </source>
</evidence>
<dbReference type="OrthoDB" id="9807606at2"/>
<dbReference type="GO" id="GO:0004499">
    <property type="term" value="F:N,N-dimethylaniline monooxygenase activity"/>
    <property type="evidence" value="ECO:0007669"/>
    <property type="project" value="InterPro"/>
</dbReference>
<feature type="domain" description="Carrier" evidence="21">
    <location>
        <begin position="4072"/>
        <end position="4149"/>
    </location>
</feature>
<keyword evidence="9" id="KW-0285">Flavoprotein</keyword>
<proteinExistence type="inferred from homology"/>
<evidence type="ECO:0000256" key="1">
    <source>
        <dbReference type="ARBA" id="ARBA00001957"/>
    </source>
</evidence>
<dbReference type="Gene3D" id="3.90.226.10">
    <property type="entry name" value="2-enoyl-CoA Hydratase, Chain A, domain 1"/>
    <property type="match status" value="3"/>
</dbReference>
<dbReference type="InterPro" id="IPR014031">
    <property type="entry name" value="Ketoacyl_synth_C"/>
</dbReference>
<dbReference type="SMART" id="SM00822">
    <property type="entry name" value="PKS_KR"/>
    <property type="match status" value="1"/>
</dbReference>
<evidence type="ECO:0000256" key="7">
    <source>
        <dbReference type="ARBA" id="ARBA00022490"/>
    </source>
</evidence>
<dbReference type="Pfam" id="PF00109">
    <property type="entry name" value="ketoacyl-synt"/>
    <property type="match status" value="4"/>
</dbReference>
<dbReference type="Pfam" id="PF00743">
    <property type="entry name" value="FMO-like"/>
    <property type="match status" value="1"/>
</dbReference>
<feature type="compositionally biased region" description="Low complexity" evidence="20">
    <location>
        <begin position="5640"/>
        <end position="5652"/>
    </location>
</feature>
<feature type="domain" description="Carrier" evidence="21">
    <location>
        <begin position="5225"/>
        <end position="5302"/>
    </location>
</feature>
<feature type="domain" description="Ketosynthase family 3 (KS3)" evidence="22">
    <location>
        <begin position="5825"/>
        <end position="6249"/>
    </location>
</feature>
<comment type="function">
    <text evidence="17">Involved in production of the polyketide antibiotic thailandamide.</text>
</comment>
<dbReference type="Pfam" id="PF00378">
    <property type="entry name" value="ECH_1"/>
    <property type="match status" value="2"/>
</dbReference>
<dbReference type="InterPro" id="IPR036736">
    <property type="entry name" value="ACP-like_sf"/>
</dbReference>
<feature type="region of interest" description="Disordered" evidence="20">
    <location>
        <begin position="2102"/>
        <end position="2122"/>
    </location>
</feature>
<dbReference type="Pfam" id="PF08659">
    <property type="entry name" value="KR"/>
    <property type="match status" value="1"/>
</dbReference>
<protein>
    <submittedName>
        <fullName evidence="24">Uncharacterized protein</fullName>
    </submittedName>
</protein>
<dbReference type="SUPFAM" id="SSF52096">
    <property type="entry name" value="ClpP/crotonase"/>
    <property type="match status" value="3"/>
</dbReference>
<comment type="catalytic activity">
    <reaction evidence="16">
        <text>a (3S)-3-hydroxyacyl-CoA + NAD(+) = a 3-oxoacyl-CoA + NADH + H(+)</text>
        <dbReference type="Rhea" id="RHEA:22432"/>
        <dbReference type="ChEBI" id="CHEBI:15378"/>
        <dbReference type="ChEBI" id="CHEBI:57318"/>
        <dbReference type="ChEBI" id="CHEBI:57540"/>
        <dbReference type="ChEBI" id="CHEBI:57945"/>
        <dbReference type="ChEBI" id="CHEBI:90726"/>
        <dbReference type="EC" id="1.1.1.35"/>
    </reaction>
</comment>
<feature type="region of interest" description="Disordered" evidence="20">
    <location>
        <begin position="5640"/>
        <end position="5665"/>
    </location>
</feature>
<dbReference type="Gene3D" id="6.20.390.20">
    <property type="match status" value="1"/>
</dbReference>
<comment type="similarity">
    <text evidence="5">Belongs to the short-chain dehydrogenases/reductases (SDR) family.</text>
</comment>
<keyword evidence="6" id="KW-0596">Phosphopantetheine</keyword>
<dbReference type="PROSITE" id="PS00166">
    <property type="entry name" value="ENOYL_COA_HYDRATASE"/>
    <property type="match status" value="1"/>
</dbReference>
<dbReference type="GO" id="GO:0031177">
    <property type="term" value="F:phosphopantetheine binding"/>
    <property type="evidence" value="ECO:0007669"/>
    <property type="project" value="InterPro"/>
</dbReference>
<dbReference type="GO" id="GO:0071770">
    <property type="term" value="P:DIM/DIP cell wall layer assembly"/>
    <property type="evidence" value="ECO:0007669"/>
    <property type="project" value="TreeGrafter"/>
</dbReference>
<keyword evidence="12" id="KW-0274">FAD</keyword>
<gene>
    <name evidence="24" type="ORF">A7985_22720</name>
</gene>
<keyword evidence="11" id="KW-0677">Repeat</keyword>
<dbReference type="GO" id="GO:0005737">
    <property type="term" value="C:cytoplasm"/>
    <property type="evidence" value="ECO:0007669"/>
    <property type="project" value="UniProtKB-SubCell"/>
</dbReference>
<dbReference type="FunFam" id="1.10.1200.10:FF:000019">
    <property type="entry name" value="Phenolpthiocerol synthesis type-I polyketide synthase PPSA"/>
    <property type="match status" value="1"/>
</dbReference>
<evidence type="ECO:0000256" key="20">
    <source>
        <dbReference type="SAM" id="MobiDB-lite"/>
    </source>
</evidence>
<keyword evidence="10" id="KW-0808">Transferase</keyword>
<dbReference type="InterPro" id="IPR018201">
    <property type="entry name" value="Ketoacyl_synth_AS"/>
</dbReference>
<dbReference type="SUPFAM" id="SSF51905">
    <property type="entry name" value="FAD/NAD(P)-binding domain"/>
    <property type="match status" value="2"/>
</dbReference>
<keyword evidence="14" id="KW-0560">Oxidoreductase</keyword>
<dbReference type="SMART" id="SM00823">
    <property type="entry name" value="PKS_PP"/>
    <property type="match status" value="11"/>
</dbReference>
<dbReference type="CDD" id="cd06558">
    <property type="entry name" value="crotonase-like"/>
    <property type="match status" value="2"/>
</dbReference>
<evidence type="ECO:0000256" key="10">
    <source>
        <dbReference type="ARBA" id="ARBA00022679"/>
    </source>
</evidence>
<dbReference type="Pfam" id="PF22336">
    <property type="entry name" value="RhiE-like_linker"/>
    <property type="match status" value="4"/>
</dbReference>
<comment type="pathway">
    <text evidence="3">Antibiotic biosynthesis.</text>
</comment>
<dbReference type="GO" id="GO:0006633">
    <property type="term" value="P:fatty acid biosynthetic process"/>
    <property type="evidence" value="ECO:0007669"/>
    <property type="project" value="UniProtKB-UniPathway"/>
</dbReference>
<dbReference type="CDD" id="cd00833">
    <property type="entry name" value="PKS"/>
    <property type="match status" value="4"/>
</dbReference>
<feature type="domain" description="PKS/mFAS DH" evidence="23">
    <location>
        <begin position="6441"/>
        <end position="6733"/>
    </location>
</feature>
<organism evidence="24 25">
    <name type="scientific">Pseudoalteromonas luteoviolacea</name>
    <dbReference type="NCBI Taxonomy" id="43657"/>
    <lineage>
        <taxon>Bacteria</taxon>
        <taxon>Pseudomonadati</taxon>
        <taxon>Pseudomonadota</taxon>
        <taxon>Gammaproteobacteria</taxon>
        <taxon>Alteromonadales</taxon>
        <taxon>Pseudoalteromonadaceae</taxon>
        <taxon>Pseudoalteromonas</taxon>
    </lineage>
</organism>
<name>A0A1C0TJW9_9GAMM</name>
<keyword evidence="15" id="KW-0511">Multifunctional enzyme</keyword>
<dbReference type="GO" id="GO:0004312">
    <property type="term" value="F:fatty acid synthase activity"/>
    <property type="evidence" value="ECO:0007669"/>
    <property type="project" value="TreeGrafter"/>
</dbReference>
<dbReference type="SUPFAM" id="SSF51735">
    <property type="entry name" value="NAD(P)-binding Rossmann-fold domains"/>
    <property type="match status" value="1"/>
</dbReference>
<dbReference type="InterPro" id="IPR013968">
    <property type="entry name" value="PKS_KR"/>
</dbReference>
<dbReference type="PROSITE" id="PS00606">
    <property type="entry name" value="KS3_1"/>
    <property type="match status" value="3"/>
</dbReference>
<dbReference type="SMART" id="SM00826">
    <property type="entry name" value="PKS_DH"/>
    <property type="match status" value="2"/>
</dbReference>
<feature type="domain" description="Carrier" evidence="21">
    <location>
        <begin position="5674"/>
        <end position="5751"/>
    </location>
</feature>
<dbReference type="InterPro" id="IPR016039">
    <property type="entry name" value="Thiolase-like"/>
</dbReference>
<comment type="pathway">
    <text evidence="4">Lipid metabolism; fatty acid biosynthesis.</text>
</comment>
<keyword evidence="7" id="KW-0963">Cytoplasm</keyword>
<dbReference type="Gene3D" id="1.10.1240.100">
    <property type="match status" value="4"/>
</dbReference>
<feature type="active site" description="Proton donor; for dehydratase activity" evidence="18">
    <location>
        <position position="6646"/>
    </location>
</feature>
<dbReference type="Gene3D" id="3.50.50.60">
    <property type="entry name" value="FAD/NAD(P)-binding domain"/>
    <property type="match status" value="2"/>
</dbReference>
<dbReference type="InterPro" id="IPR049552">
    <property type="entry name" value="PKS_DH_N"/>
</dbReference>
<feature type="domain" description="Carrier" evidence="21">
    <location>
        <begin position="503"/>
        <end position="580"/>
    </location>
</feature>
<dbReference type="InterPro" id="IPR054514">
    <property type="entry name" value="RhiE-like_linker"/>
</dbReference>
<dbReference type="InterPro" id="IPR020946">
    <property type="entry name" value="Flavin_mOase-like"/>
</dbReference>
<dbReference type="Pfam" id="PF21089">
    <property type="entry name" value="PKS_DH_N"/>
    <property type="match status" value="3"/>
</dbReference>
<evidence type="ECO:0000256" key="12">
    <source>
        <dbReference type="ARBA" id="ARBA00022827"/>
    </source>
</evidence>
<feature type="domain" description="Ketosynthase family 3 (KS3)" evidence="22">
    <location>
        <begin position="641"/>
        <end position="1075"/>
    </location>
</feature>
<dbReference type="PANTHER" id="PTHR43775">
    <property type="entry name" value="FATTY ACID SYNTHASE"/>
    <property type="match status" value="1"/>
</dbReference>
<dbReference type="InterPro" id="IPR006162">
    <property type="entry name" value="Ppantetheine_attach_site"/>
</dbReference>
<dbReference type="InterPro" id="IPR049551">
    <property type="entry name" value="PKS_DH_C"/>
</dbReference>
<evidence type="ECO:0000256" key="2">
    <source>
        <dbReference type="ARBA" id="ARBA00004496"/>
    </source>
</evidence>
<feature type="compositionally biased region" description="Low complexity" evidence="20">
    <location>
        <begin position="2102"/>
        <end position="2116"/>
    </location>
</feature>
<evidence type="ECO:0000313" key="25">
    <source>
        <dbReference type="Proteomes" id="UP000093366"/>
    </source>
</evidence>
<dbReference type="PROSITE" id="PS00012">
    <property type="entry name" value="PHOSPHOPANTETHEINE"/>
    <property type="match status" value="10"/>
</dbReference>
<dbReference type="InterPro" id="IPR001753">
    <property type="entry name" value="Enoyl-CoA_hydra/iso"/>
</dbReference>
<dbReference type="InterPro" id="IPR020841">
    <property type="entry name" value="PKS_Beta-ketoAc_synthase_dom"/>
</dbReference>
<feature type="domain" description="PKS/mFAS DH" evidence="23">
    <location>
        <begin position="1267"/>
        <end position="1561"/>
    </location>
</feature>
<dbReference type="SMART" id="SM01294">
    <property type="entry name" value="PKS_PP_betabranch"/>
    <property type="match status" value="9"/>
</dbReference>
<dbReference type="PROSITE" id="PS52004">
    <property type="entry name" value="KS3_2"/>
    <property type="match status" value="4"/>
</dbReference>
<evidence type="ECO:0000259" key="23">
    <source>
        <dbReference type="PROSITE" id="PS52019"/>
    </source>
</evidence>
<dbReference type="InterPro" id="IPR020807">
    <property type="entry name" value="PKS_DH"/>
</dbReference>
<keyword evidence="13" id="KW-0521">NADP</keyword>
<dbReference type="Gene3D" id="3.10.129.110">
    <property type="entry name" value="Polyketide synthase dehydratase"/>
    <property type="match status" value="3"/>
</dbReference>
<dbReference type="InterPro" id="IPR014030">
    <property type="entry name" value="Ketoacyl_synth_N"/>
</dbReference>
<dbReference type="Pfam" id="PF14765">
    <property type="entry name" value="PS-DH"/>
    <property type="match status" value="2"/>
</dbReference>
<feature type="compositionally biased region" description="Low complexity" evidence="20">
    <location>
        <begin position="4156"/>
        <end position="4174"/>
    </location>
</feature>
<dbReference type="InterPro" id="IPR009081">
    <property type="entry name" value="PP-bd_ACP"/>
</dbReference>
<evidence type="ECO:0000313" key="24">
    <source>
        <dbReference type="EMBL" id="OCQ18832.1"/>
    </source>
</evidence>
<dbReference type="InterPro" id="IPR036291">
    <property type="entry name" value="NAD(P)-bd_dom_sf"/>
</dbReference>
<feature type="domain" description="Ketosynthase family 3 (KS3)" evidence="22">
    <location>
        <begin position="4206"/>
        <end position="4630"/>
    </location>
</feature>
<dbReference type="GO" id="GO:0005886">
    <property type="term" value="C:plasma membrane"/>
    <property type="evidence" value="ECO:0007669"/>
    <property type="project" value="TreeGrafter"/>
</dbReference>
<feature type="region of interest" description="Disordered" evidence="20">
    <location>
        <begin position="4156"/>
        <end position="4182"/>
    </location>
</feature>
<evidence type="ECO:0000259" key="22">
    <source>
        <dbReference type="PROSITE" id="PS52004"/>
    </source>
</evidence>
<dbReference type="InterPro" id="IPR020806">
    <property type="entry name" value="PKS_PP-bd"/>
</dbReference>
<dbReference type="InterPro" id="IPR029045">
    <property type="entry name" value="ClpP/crotonase-like_dom_sf"/>
</dbReference>
<evidence type="ECO:0000256" key="14">
    <source>
        <dbReference type="ARBA" id="ARBA00023002"/>
    </source>
</evidence>
<dbReference type="NCBIfam" id="NF005496">
    <property type="entry name" value="PRK07110.1"/>
    <property type="match status" value="1"/>
</dbReference>
<dbReference type="InterPro" id="IPR057326">
    <property type="entry name" value="KR_dom"/>
</dbReference>
<dbReference type="CDD" id="cd08953">
    <property type="entry name" value="KR_2_SDR_x"/>
    <property type="match status" value="1"/>
</dbReference>
<dbReference type="InterPro" id="IPR036188">
    <property type="entry name" value="FAD/NAD-bd_sf"/>
</dbReference>
<feature type="region of interest" description="Disordered" evidence="20">
    <location>
        <begin position="5759"/>
        <end position="5780"/>
    </location>
</feature>
<feature type="region of interest" description="N-terminal hotdog fold" evidence="18">
    <location>
        <begin position="1267"/>
        <end position="1398"/>
    </location>
</feature>
<feature type="domain" description="Carrier" evidence="21">
    <location>
        <begin position="5338"/>
        <end position="5415"/>
    </location>
</feature>
<feature type="active site" description="Proton acceptor; for dehydratase activity" evidence="18">
    <location>
        <position position="6470"/>
    </location>
</feature>
<feature type="active site" description="Proton donor; for dehydratase activity" evidence="18">
    <location>
        <position position="1474"/>
    </location>
</feature>
<dbReference type="GO" id="GO:0004315">
    <property type="term" value="F:3-oxoacyl-[acyl-carrier-protein] synthase activity"/>
    <property type="evidence" value="ECO:0007669"/>
    <property type="project" value="InterPro"/>
</dbReference>
<feature type="domain" description="Carrier" evidence="21">
    <location>
        <begin position="5452"/>
        <end position="5529"/>
    </location>
</feature>
<feature type="domain" description="Carrier" evidence="21">
    <location>
        <begin position="5559"/>
        <end position="5636"/>
    </location>
</feature>
<feature type="region of interest" description="C-terminal hotdog fold" evidence="18">
    <location>
        <begin position="1412"/>
        <end position="1561"/>
    </location>
</feature>
<dbReference type="GO" id="GO:0050660">
    <property type="term" value="F:flavin adenine dinucleotide binding"/>
    <property type="evidence" value="ECO:0007669"/>
    <property type="project" value="InterPro"/>
</dbReference>
<dbReference type="GO" id="GO:0003857">
    <property type="term" value="F:(3S)-3-hydroxyacyl-CoA dehydrogenase (NAD+) activity"/>
    <property type="evidence" value="ECO:0007669"/>
    <property type="project" value="UniProtKB-EC"/>
</dbReference>
<evidence type="ECO:0000256" key="18">
    <source>
        <dbReference type="PROSITE-ProRule" id="PRU01363"/>
    </source>
</evidence>
<evidence type="ECO:0000256" key="3">
    <source>
        <dbReference type="ARBA" id="ARBA00004792"/>
    </source>
</evidence>
<dbReference type="Gene3D" id="3.40.47.10">
    <property type="match status" value="4"/>
</dbReference>
<comment type="similarity">
    <text evidence="19">Belongs to the enoyl-CoA hydratase/isomerase family.</text>
</comment>
<dbReference type="InterPro" id="IPR042104">
    <property type="entry name" value="PKS_dehydratase_sf"/>
</dbReference>
<evidence type="ECO:0000259" key="21">
    <source>
        <dbReference type="PROSITE" id="PS50075"/>
    </source>
</evidence>
<dbReference type="InterPro" id="IPR049900">
    <property type="entry name" value="PKS_mFAS_DH"/>
</dbReference>
<accession>A0A1C0TJW9</accession>
<dbReference type="Gene3D" id="3.40.50.720">
    <property type="entry name" value="NAD(P)-binding Rossmann-like Domain"/>
    <property type="match status" value="1"/>
</dbReference>
<comment type="caution">
    <text evidence="24">The sequence shown here is derived from an EMBL/GenBank/DDBJ whole genome shotgun (WGS) entry which is preliminary data.</text>
</comment>
<dbReference type="FunFam" id="3.40.47.10:FF:000019">
    <property type="entry name" value="Polyketide synthase type I"/>
    <property type="match status" value="4"/>
</dbReference>
<comment type="subcellular location">
    <subcellularLocation>
        <location evidence="2">Cytoplasm</location>
    </subcellularLocation>
</comment>
<feature type="region of interest" description="N-terminal hotdog fold" evidence="18">
    <location>
        <begin position="6441"/>
        <end position="6570"/>
    </location>
</feature>
<comment type="cofactor">
    <cofactor evidence="1">
        <name>pantetheine 4'-phosphate</name>
        <dbReference type="ChEBI" id="CHEBI:47942"/>
    </cofactor>
</comment>
<feature type="domain" description="Carrier" evidence="21">
    <location>
        <begin position="2011"/>
        <end position="2087"/>
    </location>
</feature>
<evidence type="ECO:0000256" key="13">
    <source>
        <dbReference type="ARBA" id="ARBA00022857"/>
    </source>
</evidence>
<feature type="active site" description="Proton acceptor; for dehydratase activity" evidence="18">
    <location>
        <position position="1300"/>
    </location>
</feature>
<dbReference type="PROSITE" id="PS52019">
    <property type="entry name" value="PKS_MFAS_DH"/>
    <property type="match status" value="2"/>
</dbReference>
<dbReference type="Pfam" id="PF00550">
    <property type="entry name" value="PP-binding"/>
    <property type="match status" value="11"/>
</dbReference>
<dbReference type="EMBL" id="MAUJ01000012">
    <property type="protein sequence ID" value="OCQ18832.1"/>
    <property type="molecule type" value="Genomic_DNA"/>
</dbReference>
<dbReference type="RefSeq" id="WP_065792712.1">
    <property type="nucleotide sequence ID" value="NZ_MAUJ01000012.1"/>
</dbReference>
<dbReference type="Pfam" id="PF02801">
    <property type="entry name" value="Ketoacyl-synt_C"/>
    <property type="match status" value="4"/>
</dbReference>
<dbReference type="SMART" id="SM00825">
    <property type="entry name" value="PKS_KS"/>
    <property type="match status" value="4"/>
</dbReference>
<evidence type="ECO:0000256" key="19">
    <source>
        <dbReference type="RuleBase" id="RU003707"/>
    </source>
</evidence>
<evidence type="ECO:0000256" key="6">
    <source>
        <dbReference type="ARBA" id="ARBA00022450"/>
    </source>
</evidence>
<dbReference type="Proteomes" id="UP000093366">
    <property type="component" value="Unassembled WGS sequence"/>
</dbReference>
<feature type="domain" description="Ketosynthase family 3 (KS3)" evidence="22">
    <location>
        <begin position="2146"/>
        <end position="2585"/>
    </location>
</feature>
<feature type="domain" description="Carrier" evidence="21">
    <location>
        <begin position="3863"/>
        <end position="3940"/>
    </location>
</feature>
<dbReference type="UniPathway" id="UPA00094"/>
<dbReference type="PROSITE" id="PS50075">
    <property type="entry name" value="CARRIER"/>
    <property type="match status" value="11"/>
</dbReference>
<feature type="compositionally biased region" description="Polar residues" evidence="20">
    <location>
        <begin position="5654"/>
        <end position="5665"/>
    </location>
</feature>
<evidence type="ECO:0000256" key="15">
    <source>
        <dbReference type="ARBA" id="ARBA00023268"/>
    </source>
</evidence>
<feature type="region of interest" description="C-terminal hotdog fold" evidence="18">
    <location>
        <begin position="6584"/>
        <end position="6733"/>
    </location>
</feature>
<feature type="domain" description="Carrier" evidence="21">
    <location>
        <begin position="3964"/>
        <end position="4041"/>
    </location>
</feature>
<dbReference type="PANTHER" id="PTHR43775:SF37">
    <property type="entry name" value="SI:DKEY-61P9.11"/>
    <property type="match status" value="1"/>
</dbReference>
<evidence type="ECO:0000256" key="4">
    <source>
        <dbReference type="ARBA" id="ARBA00005194"/>
    </source>
</evidence>
<feature type="domain" description="Carrier" evidence="21">
    <location>
        <begin position="5117"/>
        <end position="5194"/>
    </location>
</feature>
<dbReference type="SUPFAM" id="SSF47336">
    <property type="entry name" value="ACP-like"/>
    <property type="match status" value="11"/>
</dbReference>
<dbReference type="GO" id="GO:0050661">
    <property type="term" value="F:NADP binding"/>
    <property type="evidence" value="ECO:0007669"/>
    <property type="project" value="InterPro"/>
</dbReference>
<dbReference type="SUPFAM" id="SSF53901">
    <property type="entry name" value="Thiolase-like"/>
    <property type="match status" value="4"/>
</dbReference>
<reference evidence="25" key="1">
    <citation type="submission" date="2016-07" db="EMBL/GenBank/DDBJ databases">
        <authorList>
            <person name="Florea S."/>
            <person name="Webb J.S."/>
            <person name="Jaromczyk J."/>
            <person name="Schardl C.L."/>
        </authorList>
    </citation>
    <scope>NUCLEOTIDE SEQUENCE [LARGE SCALE GENOMIC DNA]</scope>
    <source>
        <strain evidence="25">IPB1</strain>
    </source>
</reference>
<evidence type="ECO:0000256" key="9">
    <source>
        <dbReference type="ARBA" id="ARBA00022630"/>
    </source>
</evidence>
<evidence type="ECO:0000256" key="8">
    <source>
        <dbReference type="ARBA" id="ARBA00022553"/>
    </source>
</evidence>
<evidence type="ECO:0000256" key="17">
    <source>
        <dbReference type="ARBA" id="ARBA00054155"/>
    </source>
</evidence>
<evidence type="ECO:0000256" key="16">
    <source>
        <dbReference type="ARBA" id="ARBA00049556"/>
    </source>
</evidence>
<keyword evidence="8" id="KW-0597">Phosphoprotein</keyword>
<sequence>MEYTNKVIIVGAGLSGICMAIALKKKGIDFVILEKNAGVGGTWFENRYPGAGCDIPMFAYCYSFERFNGEHEWPKQPEILAYFEHCVEKYDIAKHIRFNATVNTAQFDEDNAHWDVSLTDGSRYRGQFFVSATGQLNIPHTPQFAGMDAFKSPIVHSAEWQNDLDVKDKVVGIVGNGATTLQIVEALQPIAKKVHVFARSAKYIFPRVKYSPLTIAKMKRDETFWLNMREQFSASQDKYHAHLNQFPSLDPFNPDSDVKQFYAQSNIADWDEYDGFYKWLEARDLRPDYPTGCSRPLASNTYHNAIREENVELVTQGIERFDETGVICDGEQRPLDMMIMATGFDLNNLVPKYDIIGANNRLLADAWAEYPQAYLGMAAASYPNLFFLYGPNTNTNSTSVTFYVECQVNYIMQILAEQEQQGFNRLEVKPEAVTRFTDFIQTKSQEVAESAECSSWYKNKDNLNISTFPASFDKYAELTAHASLQDYIVHYPEKEALPEVSSEQINKVKPKVVEVFASTTGLEKGDIDTERALGEYPLDSMLMTEFINKINQRFDVKLETVVLFECATLAKLAERIAATIASQTPHASAAEAQASHAVATPNSESAATNVPMLSSKQMNMLMQSTQAQTTDGEEKASSEATEAVAVISAAGYFPQADSAEALWQNLIDNQLSITEIPETRWNWHQHAAEHDDIGESRTKWGGFVNDVDLFDPLFFKISPTEAEWIDPQQRLFLQCCWELIERAGYNPFGMSNKKVGVILGINLTDYAELIQQSLIELNSLQMSGLMNLFGANRVSYLFGFTGPSEVIDTACSSSLVAVHRGIQSLRQDNCDMVIAGGANLMLSPKMHLLYAKSGMLAEDGRCKPFSDQANGYVRGEGVAAVLLKKLSRAEADGDTIMGVIRGSAENHGGKAVSLTAPNQTLQAELIYDAMSEADFDPRTIGYIECHGTGTALGDPIEFQGLSKAFENRYKDIDKNVRAGKCGLGSIKSNIGHLETAAGVAGLIKVLMSMKHQTLPATLFDGQVNKQINLEHSPFYLVTENQSWEPVTLDGVTYPRRAGVSSFGAGGTNAHVVLEEYIPSGNRTTGVMAEQPNLFLLSAQTQQQLVQKANDLHAALSTEAQTIADNTLEAAQQLASVAYTLQLGREEMDFRLAIIANSYQQLCQRLTQYVAQQQAGDDVFVAQASKHQDFGQMFNEDAEFQGTIDSWLASRRLSKLAELWVKGVKVAWQPMYAGMSPQRVMLPGHPFNKRRYWFEGATQKRWGGTLEQQVLLPMIHKNVSDFSRQAYSVDLNGNEFFTRDHKVKLGKGGTESVKVLPGVAYLEMVFEAYVLANGGEPEEMLEFSEVAWLRPLLVSEKKTAIVSFEYNEDDEFTFSISSLEGEEEVLHCQGLLLSAEPVDAQTISIAELKDSANGYELNQAQIYQGMSALGLDYGPSHRAINHLWRNEQSVFAEVAVPDISELQQDAYFLHPSLLDGILQACNGLVNDLRDDGQYPFLPIAVDSLAILAPCAEKMYAQVRRADGADNAAGMAIMDIDVFDESGKLAIQIKGLNIREARPANAIKNKKNLLAEPVWVSQAVTVREQALDLQQHILLCGDVAEAQALRALLPQAQIQHLDLSSANKAEVYTKLAEQCLTTLQSIWPSSTSTGTVFQVVLNNDEDASWRAGIAGLLQSAMRENARLNAQVVFVDKQTPSEQLSRSLTQELNNREFVSLVRYQDTQRQIRQWTEVAEKETLQPSLIKEGGCYLITGGSGGLGLVFARWIASQVNDVQLVITGRKPLNPALKDKLATIPCPSERVHYEQVDLTDIAAVNTLFDRIAHVAKPLNGIFHLAGMVSDGFLINKTPAGLAEVLAPKVQGTLNLSAASDQQPLDFMVLFSSLVSWAGNAGQADYAAANGFLDGFASMRNAQVTAGACQGKTVAINWPLWASGGMGMTEEQLSVFIEKYGLAMLSDEEGIALFSQCMEVDAEQVIALCGDRNKLPEALAHTPGLSPLQAPKAVNSAANNSQSGDLASRTEQYFCDLFARLLKLPEEDVEASAGFERYGIDSILSMTLTRALEKDFGTLSKTLFFEYQTIAQLSEYFVEAHPETLATLLGEDTSHVATSSTHTASTEVTSKPSSTSPLARARLRRNGAKSRADNAHALAKEPIAIIGISGRYPESEDLAEYWNNLAAGRDCISEVPESRWDWREYYSEDRTVSGHHFSKWGGFIAGVDEFDPRFFNISPKEALTIDPQERLFLQHAWLAMEDAGYTRDSLQVPREKQQSGQVGVYAGVMYSEYQLIGAEASMGGQRMGFASSPASVANRVSYVMNVHGPSMTVDTMCSSSLTAIHLACQDLKLGRTDMALAGGVNVTIHPNKYLMLSAGQFISSDGHCQSFGEGGDGYIPAEGVGVVLLKLLSKAEADGDAIHGVIRGSALNHGGHTRGYSVPNPNAQTCAIEQALADAQVDPRHISYLEAHGTGTKLGDPIEIAGLSKAFYRDRAPQQRESGYCLIGSSKSNIGHGESAAGIAGLSKVLLQMRHRQIAPSLHSQQLNQNIDFEQTPFVVNQQLVPWEAPIIDGRSIPRLAGLSSFGAGGSNAHLIIEEYVAKAQQQASSDPVLVPLSARTYEQLQARVSTLLTHLDSSDDVSLQSLAYTLQLGREAMDERMAMVVDSVAQLQAQLRAFSQWQVETPLPDGVYYAQVKASRAALSALRETQNVAQNVATWLQNKALDNLAELWVKGQKVSWDQLYLGTKVQRMHLPVYQFARERYWVEPDAQLMPVAMQSGIHPLLQMNTSTLHAHGYRTEFKGTEPFISTAGTVPAEVCLEMARAAVECGLALKQEGQSVTLSQLAWGAPVTVAEGGQSVSIDLFNLHAEGSEVDFEIYSQTQDAEIIHCQGHGQVQSQPLPTLALNTLKSSLAPLPIELPKGVVAVDHDASELLIELAFPESLQNSLEIYAIHPEVVRTSFAVIGQWLAHHGLPLSAWQQAYPQGLAALHVHFASSQNMVVRVSRTGDAQNLALSLAFCDSQGRCYQQWEELRFAMPVATSNVTAKLAEPEPSRVMTSSASTPALTEPAPAQLETMTEVQWRSAAAAVTATVSTSHAQPSDVRSKPSDVVLQPIEAANLTNAASLHRPSFTLVPVHSVYAPESQAPSQSAMLVRLYQLGQGVYRLAMQQGQLDDALIEQFNQALDYLAARDDVNALLVSGESDTFLQGAWAYPGVKSLYQRIVNFAAPTIAMMQGDALGAGLCLGALCDQMVCAEASRYGLWSTEASRGTNAAEQALWEARLGRAQAADLLFMTDNASGEQWRRKGWSCPVVAAADVERTAREWAGHLAGKSTHALQTLKAHLTAARRDWVAALTDETEMPQGNVAMSLQPDRISDADALTLRTQDTTLWVELHAAPEQSQVAALIKVLNEAQDAGYSSLVLSSAHTTFLPEVTANDSALEALMAQLVSCPILVVAALTGDAQGRAWLLAQSCDAIVYNRTAQYGDNGLWRTSDLAFPLLSLRIGETLSQQLLLGADTFSGDALPKGVPHWYLCDDGDVMAQATRLTATWQHIARPEWRAALARWKGDVWTQLSEQKTALSTALQATEQPRDTGQTDITVGQDIVLNSKVISATAYPNGVVQITMADRQVRNMFSPDFIAGMDEVFAHIAEHNEYKVVVLTGYNQYFASGGTKETLLAIQRGEVKFTDEKVFQLPLNCDLPVIAAMQGHSVGAGWALGMFADVPVFSAQSHYISPYMNYGFTPGAGSTLLLPRKLGQDLGIDSLFSGHGYEGSALSARGLACTVVPRQDVMSTAMTMAQALSQASRSQLMALKAQWRQQLMPDLAATYTSELAMHEATFVGRSDTLALIESLYANETQSAAPQATVTQSGARPQASVAEVIQQLSVMLATELHMDPQELDPQEQFVDLGLDSITGVTWVRAINAKYGLEIEATQVYNYPTLQAFSDYVSEVVAQHAPATVEPAVSAPVTATRIAPVSSSAVTHTLTALLAGELHMGVEELDEHEQFVDLGLDSITGVTWVKAINAKYGLEIEATQVYSYPTLHEFSGYVSDVIAQQSPQATDVESTAVSAPVVAATPVSTPASVSTEAVETQLAALLAAELHMTVEELDAEEQFVDLGLDSITGVTWVKAINAQYGLDIEATQVYSYPTLRAFSDYVSGFIAPQEPAAATPSAAAPEQAPQTETPAIRPDSSAEYRPQYPVLSSWRSAAKPMATGNIIQPIAIIGMSGQFAGAENLTQYWEALASGQDMIKEVPEERWSSEHYYQASDTPVKGKTNSKWLGALTNYDTFDPLFFNLSPKEAMSMDPQQRLFLESCWNSIEDAGYAPQQLSGSRCGVFVGCASAGYQLQARELQVSAPGFTGDATSILAARIAYFMNLQGPCVSIDTACSSSLVAISQACDSLTNADSDMALAGGVYVMSGPELHLKSAQAGMLSPDGRCFTFDQRANGFVPGEGVGVVMLKRLRDAQQDGDNIHAVLQGWGVNQDGKTNGITAPSAQSQSRLERSVYDKFAIDPEEIQLVEAHGTGTPLGDPIEVEGLKTAFKAYTDREAFCALGSVKSNIGHCLAAAGVAGVIKVVLALKHRQLPPTLHVEQVNEHVSLKGSPFYINDRLQPWEVNDGQRRQGVVSSFGFSGTNAHMVVAEPPKDNDKRQPSEGATGIAKVIPLSAKTPEQLTQRASDLAAHLSGKDHVASLTRLAYTLQTGREEMNERLCIYTDSISGLVAQLNRYVAADKDRDGNLGQQKAALEAEGIFRERVGAHKEGIQLISQDAQVKQTLIEQWLRTEQFLTIAHMWSKGLSLNWLSMYEAQQPQRVSLPTYPFGKERFWFKAPAVNHIAETILTERADYIHPLLQQNISKLGLQAYSTKLQLDDAQIQKALGMNTPSSIDKHLPKIYAEMARLAVLDAYNGGDREQWIELYDVHWVAMGDQASDQLELQIALFNQQQQTLEFEVFYVAESGKEVTLCHGYARVIEQAVQSQLNLESISSAVKSDNSGLQLFEKLDVLPDDDQRYPSKLAVLGLMSDSMNASARLLGLDANVVSPTMIESFVVSGEQLSAQSELYVHAQIFEEKYVYVDILLFQNDGSLFAKLTGLHFNVSRVVVDNNNMAVSQPVSFTQETTPQLSAPQQQVDRTELGQYLTASLAQALYLDETQIDPDTQFTELGVDSIIAVEWVASVNKRYHTDILVTTFYQYPTLNQLADYVAGLLGEVVTEPAPAQPKVVTEQTPIQPVVEITTQPDKESTVQYLIASLAEALYLDEAQIDVDTQFTELGVDSIIAVEWVSAVNKHFDTNVLVTTFYQYPTINKLADYVAELVGNTKVQVNVIPSTPTVAEQPVAQPAEQPAEEIPGQIDTTTMVQYLTASLAEALYLDYAQIDPDTQFTELGVDSIIAVEWVSAVNKHFATEVLVTTFYQYPSINKLADYIARQTADKAAQPSALQSAVVSERAATVIEQAPAVAQPVQQAGDITTMIQYLTASLAEALYLDEAQIDSDTQFTELGVDSIIAVEWVTAVNRHFNTEVLVTTFYQYPTISKLADYIASQMPSTTAQTSAATPVAQTSQPITTPAATLVHDDKATMMQYLTASLADALYLDEAQIDPDTQFTELGVDSIIAVEWVAAVNRQYGTDILVTTFYQYPTIAQLATYLATRTASEPSVAPSEPAPVAAKNTETPVSNTPVTATPSVASTMTMEALQSDLKASLADALYLEEDSLDNDVEFADFGVDSIIAVEWVSAINRKYGTNILVTTFYQFPSISKLAPFIWGEINKNSPVAQSPRAVETPKAASPAVSQSATAQSGETKKIAFVVNQPDGEQVLIARRHKQCQPAALLGDERAHLSLLEPVAIIGMAGQFPQANDIAQFWDNIAESRDCITEVPNERWRVAEFYQHSDNPVEGKANSKWMGELIDADKFDPLFFNISPSEAEVIDPQQRLFLQNCWHTIEHAGYDASELAGSKCGVFVGCGPGDYLQFIGDAKHSAQALTGGATSILAARIAYHLDLQGPCVSIDTACSSSLVAIANACDSLDNGSSDIALAGGVCVMSGPSMHIMTSQSGMLSTDGKCYTFDDRANGFVPGEGVGVVMLKRLSDAEQSNDTIHAVIKGWGVNQDGKTNGITAPNPESQTRLQQDIYRRFAINPEQIQLIEAHGTGTKLGDPVEIEGLKQTFCGVTGQAASCALGSVKSNIGHTLAAAGVAGVIKLTMAIKHQQLPPTINYEKQNSHIHLEGTPFFVNDKLQAWSTPKHHTRHAAVSSFGFSGTNAHLVVAEHTGAAAKQVAQQQLVNSSAMNTIVLSARTKEQLRQKAGDLLQILQSDTAPSLADIAYTLQVGRAAMEERLALMVVSKQQLIEKLTVFVQGKNSVPGVFFGQVARNKESLSVLNSDEDTKALIQQWITNNKLHKLLALWVKGLVFDWNELYGNKKYARCQLPLYPFAKERYWLANTKQEVDVQQSGGQIEVLHPLLHTNASDFYQQRYQTCFSGDEFYLTDHLLQQGIAPSKKLLPGVAYLEMARAGLADALRSDSEDCGFAFENIVWLNPVIYGETNAVSLELSASESHGETVFKFEIVSDKDGQRQLHCEGMIRVIDRPDDLNVDLIAIQSRVNKVFKAPQEFYQDFASRGLCYGPAHQPVKFIKMAGNEVFASLELPEDLLDGHNQYQIHPAMMDGALQTCAALLNGDDTDSKAPALPFAIDSFWYYNSCKPQMYVLVTPEQSGESKSAFTKFNIELFDDQGTVCAEIKGFSVREKFEEKDVLTADDNNEFNNDNQHSFNEGFYEDLLARIENQDISVEDAVELE</sequence>
<evidence type="ECO:0000256" key="5">
    <source>
        <dbReference type="ARBA" id="ARBA00006484"/>
    </source>
</evidence>
<dbReference type="Gene3D" id="1.10.1200.10">
    <property type="entry name" value="ACP-like"/>
    <property type="match status" value="11"/>
</dbReference>